<accession>C0BCT5</accession>
<evidence type="ECO:0000313" key="1">
    <source>
        <dbReference type="EMBL" id="EEG88886.1"/>
    </source>
</evidence>
<comment type="caution">
    <text evidence="1">The sequence shown here is derived from an EMBL/GenBank/DDBJ whole genome shotgun (WGS) entry which is preliminary data.</text>
</comment>
<gene>
    <name evidence="1" type="ORF">COPCOM_02976</name>
</gene>
<reference evidence="1 2" key="2">
    <citation type="submission" date="2009-03" db="EMBL/GenBank/DDBJ databases">
        <title>Draft genome sequence of Coprococcus comes (ATCC 27758).</title>
        <authorList>
            <person name="Sudarsanam P."/>
            <person name="Ley R."/>
            <person name="Guruge J."/>
            <person name="Turnbaugh P.J."/>
            <person name="Mahowald M."/>
            <person name="Liep D."/>
            <person name="Gordon J."/>
        </authorList>
    </citation>
    <scope>NUCLEOTIDE SEQUENCE [LARGE SCALE GENOMIC DNA]</scope>
    <source>
        <strain evidence="1 2">ATCC 27758</strain>
    </source>
</reference>
<dbReference type="Proteomes" id="UP000003793">
    <property type="component" value="Unassembled WGS sequence"/>
</dbReference>
<organism evidence="1 2">
    <name type="scientific">Coprococcus comes ATCC 27758</name>
    <dbReference type="NCBI Taxonomy" id="470146"/>
    <lineage>
        <taxon>Bacteria</taxon>
        <taxon>Bacillati</taxon>
        <taxon>Bacillota</taxon>
        <taxon>Clostridia</taxon>
        <taxon>Lachnospirales</taxon>
        <taxon>Lachnospiraceae</taxon>
        <taxon>Coprococcus</taxon>
    </lineage>
</organism>
<name>C0BCT5_9FIRM</name>
<reference evidence="1 2" key="1">
    <citation type="submission" date="2009-02" db="EMBL/GenBank/DDBJ databases">
        <authorList>
            <person name="Fulton L."/>
            <person name="Clifton S."/>
            <person name="Fulton B."/>
            <person name="Xu J."/>
            <person name="Minx P."/>
            <person name="Pepin K.H."/>
            <person name="Johnson M."/>
            <person name="Bhonagiri V."/>
            <person name="Nash W.E."/>
            <person name="Mardis E.R."/>
            <person name="Wilson R.K."/>
        </authorList>
    </citation>
    <scope>NUCLEOTIDE SEQUENCE [LARGE SCALE GENOMIC DNA]</scope>
    <source>
        <strain evidence="1 2">ATCC 27758</strain>
    </source>
</reference>
<sequence length="78" mass="8272">MAARTRMITGIAGCRTDQTECESAMYLIEVTKLPTASGTGATLATTAANPKASAEIGMSFTPFLILSSMKFPNLLERL</sequence>
<dbReference type="EMBL" id="ABVR01000042">
    <property type="protein sequence ID" value="EEG88886.1"/>
    <property type="molecule type" value="Genomic_DNA"/>
</dbReference>
<evidence type="ECO:0000313" key="2">
    <source>
        <dbReference type="Proteomes" id="UP000003793"/>
    </source>
</evidence>
<dbReference type="AlphaFoldDB" id="C0BCT5"/>
<protein>
    <submittedName>
        <fullName evidence="1">Uncharacterized protein</fullName>
    </submittedName>
</protein>
<proteinExistence type="predicted"/>
<dbReference type="HOGENOM" id="CLU_2615950_0_0_9"/>